<organism evidence="1 2">
    <name type="scientific">Marinobacter salsuginis</name>
    <dbReference type="NCBI Taxonomy" id="418719"/>
    <lineage>
        <taxon>Bacteria</taxon>
        <taxon>Pseudomonadati</taxon>
        <taxon>Pseudomonadota</taxon>
        <taxon>Gammaproteobacteria</taxon>
        <taxon>Pseudomonadales</taxon>
        <taxon>Marinobacteraceae</taxon>
        <taxon>Marinobacter</taxon>
    </lineage>
</organism>
<comment type="caution">
    <text evidence="1">The sequence shown here is derived from an EMBL/GenBank/DDBJ whole genome shotgun (WGS) entry which is preliminary data.</text>
</comment>
<evidence type="ECO:0000313" key="1">
    <source>
        <dbReference type="EMBL" id="GBO89201.1"/>
    </source>
</evidence>
<dbReference type="Proteomes" id="UP000387223">
    <property type="component" value="Unassembled WGS sequence"/>
</dbReference>
<sequence length="201" mass="22456">MKSIKIVMACKSGPLVQNPIAVVFTVSEADIDRIGQVINLATDHDLSEARFTKPDAQYYGGDFSATTPEIVVSDEQIWVSALFHEFDAEVPINTPAVTFQELNFAFNQSQHGDIWFPGTGDDVLLESALENAEDWELSKNPIGYQVSNPETGEHWDDRPSYEVIPYAIALGELLEARKESPDWELWTILPDTIEEPTLALM</sequence>
<reference evidence="1 2" key="1">
    <citation type="journal article" date="2019" name="J. Gen. Appl. Microbiol.">
        <title>Aerobic degradation of cis-dichloroethene by the marine bacterium Marinobacter salsuginis strain 5N-3.</title>
        <authorList>
            <person name="Inoue Y."/>
            <person name="Fukunaga Y."/>
            <person name="Katsumata H."/>
            <person name="Ohji S."/>
            <person name="Hosoyama A."/>
            <person name="Mori K."/>
            <person name="Ando K."/>
        </authorList>
    </citation>
    <scope>NUCLEOTIDE SEQUENCE [LARGE SCALE GENOMIC DNA]</scope>
    <source>
        <strain evidence="1 2">NBRC 109114</strain>
    </source>
</reference>
<name>A0A5M3Q2B1_9GAMM</name>
<evidence type="ECO:0000313" key="2">
    <source>
        <dbReference type="Proteomes" id="UP000387223"/>
    </source>
</evidence>
<dbReference type="RefSeq" id="WP_136631093.1">
    <property type="nucleotide sequence ID" value="NZ_BGZI01000020.1"/>
</dbReference>
<protein>
    <submittedName>
        <fullName evidence="1">Uncharacterized protein</fullName>
    </submittedName>
</protein>
<gene>
    <name evidence="1" type="ORF">MSSD14B_28690</name>
</gene>
<accession>A0A5M3Q2B1</accession>
<dbReference type="EMBL" id="BGZI01000020">
    <property type="protein sequence ID" value="GBO89201.1"/>
    <property type="molecule type" value="Genomic_DNA"/>
</dbReference>
<proteinExistence type="predicted"/>
<dbReference type="AlphaFoldDB" id="A0A5M3Q2B1"/>